<feature type="transmembrane region" description="Helical" evidence="6">
    <location>
        <begin position="79"/>
        <end position="96"/>
    </location>
</feature>
<evidence type="ECO:0000256" key="3">
    <source>
        <dbReference type="ARBA" id="ARBA00022692"/>
    </source>
</evidence>
<accession>A0A4P7VPW2</accession>
<gene>
    <name evidence="7" type="primary">cbiQ</name>
    <name evidence="7" type="ORF">E7746_10230</name>
</gene>
<dbReference type="KEGG" id="mgod:E7746_10230"/>
<dbReference type="InterPro" id="IPR051611">
    <property type="entry name" value="ECF_transporter_component"/>
</dbReference>
<dbReference type="CDD" id="cd16914">
    <property type="entry name" value="EcfT"/>
    <property type="match status" value="1"/>
</dbReference>
<evidence type="ECO:0000313" key="7">
    <source>
        <dbReference type="EMBL" id="QCD36228.1"/>
    </source>
</evidence>
<dbReference type="PANTHER" id="PTHR34857">
    <property type="entry name" value="SLL0384 PROTEIN"/>
    <property type="match status" value="1"/>
</dbReference>
<keyword evidence="8" id="KW-1185">Reference proteome</keyword>
<reference evidence="7 8" key="1">
    <citation type="submission" date="2019-02" db="EMBL/GenBank/DDBJ databases">
        <title>Isolation and identification of novel species under the genus Muribaculum.</title>
        <authorList>
            <person name="Miyake S."/>
            <person name="Ding Y."/>
            <person name="Low A."/>
            <person name="Soh M."/>
            <person name="Seedorf H."/>
        </authorList>
    </citation>
    <scope>NUCLEOTIDE SEQUENCE [LARGE SCALE GENOMIC DNA]</scope>
    <source>
        <strain evidence="7 8">TLL-A4</strain>
    </source>
</reference>
<dbReference type="Pfam" id="PF02361">
    <property type="entry name" value="CbiQ"/>
    <property type="match status" value="1"/>
</dbReference>
<dbReference type="PANTHER" id="PTHR34857:SF2">
    <property type="entry name" value="SLL0384 PROTEIN"/>
    <property type="match status" value="1"/>
</dbReference>
<dbReference type="InterPro" id="IPR003339">
    <property type="entry name" value="ABC/ECF_trnsptr_transmembrane"/>
</dbReference>
<keyword evidence="2" id="KW-1003">Cell membrane</keyword>
<dbReference type="OrthoDB" id="8585740at2"/>
<proteinExistence type="predicted"/>
<dbReference type="EMBL" id="CP039393">
    <property type="protein sequence ID" value="QCD36228.1"/>
    <property type="molecule type" value="Genomic_DNA"/>
</dbReference>
<evidence type="ECO:0000256" key="2">
    <source>
        <dbReference type="ARBA" id="ARBA00022475"/>
    </source>
</evidence>
<dbReference type="NCBIfam" id="TIGR02454">
    <property type="entry name" value="ECF_T_CbiQ"/>
    <property type="match status" value="1"/>
</dbReference>
<comment type="subcellular location">
    <subcellularLocation>
        <location evidence="1">Cell membrane</location>
        <topology evidence="1">Multi-pass membrane protein</topology>
    </subcellularLocation>
</comment>
<organism evidence="7 8">
    <name type="scientific">Muribaculum gordoncarteri</name>
    <dbReference type="NCBI Taxonomy" id="2530390"/>
    <lineage>
        <taxon>Bacteria</taxon>
        <taxon>Pseudomonadati</taxon>
        <taxon>Bacteroidota</taxon>
        <taxon>Bacteroidia</taxon>
        <taxon>Bacteroidales</taxon>
        <taxon>Muribaculaceae</taxon>
        <taxon>Muribaculum</taxon>
    </lineage>
</organism>
<name>A0A4P7VPW2_9BACT</name>
<dbReference type="Proteomes" id="UP000297031">
    <property type="component" value="Chromosome"/>
</dbReference>
<dbReference type="RefSeq" id="WP_136410713.1">
    <property type="nucleotide sequence ID" value="NZ_CP039393.1"/>
</dbReference>
<evidence type="ECO:0000313" key="8">
    <source>
        <dbReference type="Proteomes" id="UP000297031"/>
    </source>
</evidence>
<feature type="transmembrane region" description="Helical" evidence="6">
    <location>
        <begin position="31"/>
        <end position="48"/>
    </location>
</feature>
<dbReference type="GO" id="GO:0006824">
    <property type="term" value="P:cobalt ion transport"/>
    <property type="evidence" value="ECO:0007669"/>
    <property type="project" value="InterPro"/>
</dbReference>
<evidence type="ECO:0000256" key="5">
    <source>
        <dbReference type="ARBA" id="ARBA00023136"/>
    </source>
</evidence>
<keyword evidence="5 6" id="KW-0472">Membrane</keyword>
<sequence length="265" mass="30026">MGALEKALTELNEVERMACTGSRMHSIDPRAKLIVTVIYIVAVLSFSLDSPAGIILFWVFPIIVSAMSGISYNAVFVKSLYTLPFIMFIGIFNPIFNREPMLYIGDMAISRGWVEFVSIIIRGLLSVQAVLLLIMSTGFNRLCAAMGKLGVPSIFTTQLMLLYRYIFVLLDEALSMDRARKSRSYGRKKYGLKMWGTFIGQLLLRTVERAQRIHRAMLSRGFTGKILMRGNMHWRLSDTIYVVVWCLLFAAGRFCDVSGLFPFTR</sequence>
<evidence type="ECO:0000256" key="1">
    <source>
        <dbReference type="ARBA" id="ARBA00004651"/>
    </source>
</evidence>
<dbReference type="InterPro" id="IPR012809">
    <property type="entry name" value="ECF_CbiQ"/>
</dbReference>
<protein>
    <submittedName>
        <fullName evidence="7">Cobalt ECF transporter T component CbiQ</fullName>
    </submittedName>
</protein>
<feature type="transmembrane region" description="Helical" evidence="6">
    <location>
        <begin position="149"/>
        <end position="170"/>
    </location>
</feature>
<feature type="transmembrane region" description="Helical" evidence="6">
    <location>
        <begin position="239"/>
        <end position="261"/>
    </location>
</feature>
<feature type="transmembrane region" description="Helical" evidence="6">
    <location>
        <begin position="116"/>
        <end position="137"/>
    </location>
</feature>
<evidence type="ECO:0000256" key="6">
    <source>
        <dbReference type="SAM" id="Phobius"/>
    </source>
</evidence>
<keyword evidence="3 6" id="KW-0812">Transmembrane</keyword>
<dbReference type="GO" id="GO:0043190">
    <property type="term" value="C:ATP-binding cassette (ABC) transporter complex"/>
    <property type="evidence" value="ECO:0007669"/>
    <property type="project" value="InterPro"/>
</dbReference>
<evidence type="ECO:0000256" key="4">
    <source>
        <dbReference type="ARBA" id="ARBA00022989"/>
    </source>
</evidence>
<keyword evidence="4 6" id="KW-1133">Transmembrane helix</keyword>
<dbReference type="AlphaFoldDB" id="A0A4P7VPW2"/>